<evidence type="ECO:0000313" key="3">
    <source>
        <dbReference type="Proteomes" id="UP000765160"/>
    </source>
</evidence>
<organism evidence="2 3">
    <name type="scientific">Falsiroseomonas frigidaquae</name>
    <dbReference type="NCBI Taxonomy" id="487318"/>
    <lineage>
        <taxon>Bacteria</taxon>
        <taxon>Pseudomonadati</taxon>
        <taxon>Pseudomonadota</taxon>
        <taxon>Alphaproteobacteria</taxon>
        <taxon>Acetobacterales</taxon>
        <taxon>Roseomonadaceae</taxon>
        <taxon>Falsiroseomonas</taxon>
    </lineage>
</organism>
<keyword evidence="3" id="KW-1185">Reference proteome</keyword>
<sequence length="103" mass="10603">MVLLAEARIGAELTAAQARGAVATQAEHGRGVQASARASGTCATLAEIGIPSRRVSEMNKLAQAGEQAIREVAAAAGQGRGASRPEEHSRYLQAPQRGRAEGL</sequence>
<reference evidence="2 3" key="1">
    <citation type="submission" date="2020-03" db="EMBL/GenBank/DDBJ databases">
        <title>Roseomonas selenitidurans sp. nov. isolated from soil.</title>
        <authorList>
            <person name="Liu H."/>
        </authorList>
    </citation>
    <scope>NUCLEOTIDE SEQUENCE [LARGE SCALE GENOMIC DNA]</scope>
    <source>
        <strain evidence="2 3">JCM 15073</strain>
    </source>
</reference>
<evidence type="ECO:0000313" key="2">
    <source>
        <dbReference type="EMBL" id="NKE47026.1"/>
    </source>
</evidence>
<name>A0ABX1F433_9PROT</name>
<proteinExistence type="predicted"/>
<evidence type="ECO:0000256" key="1">
    <source>
        <dbReference type="SAM" id="MobiDB-lite"/>
    </source>
</evidence>
<feature type="region of interest" description="Disordered" evidence="1">
    <location>
        <begin position="74"/>
        <end position="103"/>
    </location>
</feature>
<dbReference type="EMBL" id="JAAVTX010000006">
    <property type="protein sequence ID" value="NKE47026.1"/>
    <property type="molecule type" value="Genomic_DNA"/>
</dbReference>
<protein>
    <submittedName>
        <fullName evidence="2">Uncharacterized protein</fullName>
    </submittedName>
</protein>
<comment type="caution">
    <text evidence="2">The sequence shown here is derived from an EMBL/GenBank/DDBJ whole genome shotgun (WGS) entry which is preliminary data.</text>
</comment>
<gene>
    <name evidence="2" type="ORF">HB662_19760</name>
</gene>
<dbReference type="RefSeq" id="WP_168051967.1">
    <property type="nucleotide sequence ID" value="NZ_JAATJR010000006.1"/>
</dbReference>
<accession>A0ABX1F433</accession>
<dbReference type="Proteomes" id="UP000765160">
    <property type="component" value="Unassembled WGS sequence"/>
</dbReference>